<dbReference type="RefSeq" id="WP_044238902.1">
    <property type="nucleotide sequence ID" value="NZ_ASRX01000013.1"/>
</dbReference>
<accession>A0A017TCS0</accession>
<comment type="caution">
    <text evidence="2">The sequence shown here is derived from an EMBL/GenBank/DDBJ whole genome shotgun (WGS) entry which is preliminary data.</text>
</comment>
<feature type="region of interest" description="Disordered" evidence="1">
    <location>
        <begin position="63"/>
        <end position="88"/>
    </location>
</feature>
<evidence type="ECO:0000256" key="1">
    <source>
        <dbReference type="SAM" id="MobiDB-lite"/>
    </source>
</evidence>
<dbReference type="Proteomes" id="UP000019678">
    <property type="component" value="Unassembled WGS sequence"/>
</dbReference>
<name>A0A017TCS0_9BACT</name>
<dbReference type="AlphaFoldDB" id="A0A017TCS0"/>
<keyword evidence="3" id="KW-1185">Reference proteome</keyword>
<dbReference type="EMBL" id="ASRX01000013">
    <property type="protein sequence ID" value="EYF07058.1"/>
    <property type="molecule type" value="Genomic_DNA"/>
</dbReference>
<organism evidence="2 3">
    <name type="scientific">Chondromyces apiculatus DSM 436</name>
    <dbReference type="NCBI Taxonomy" id="1192034"/>
    <lineage>
        <taxon>Bacteria</taxon>
        <taxon>Pseudomonadati</taxon>
        <taxon>Myxococcota</taxon>
        <taxon>Polyangia</taxon>
        <taxon>Polyangiales</taxon>
        <taxon>Polyangiaceae</taxon>
        <taxon>Chondromyces</taxon>
    </lineage>
</organism>
<protein>
    <submittedName>
        <fullName evidence="2">Uncharacterized protein</fullName>
    </submittedName>
</protein>
<reference evidence="2 3" key="1">
    <citation type="submission" date="2013-05" db="EMBL/GenBank/DDBJ databases">
        <title>Genome assembly of Chondromyces apiculatus DSM 436.</title>
        <authorList>
            <person name="Sharma G."/>
            <person name="Khatri I."/>
            <person name="Kaur C."/>
            <person name="Mayilraj S."/>
            <person name="Subramanian S."/>
        </authorList>
    </citation>
    <scope>NUCLEOTIDE SEQUENCE [LARGE SCALE GENOMIC DNA]</scope>
    <source>
        <strain evidence="2 3">DSM 436</strain>
    </source>
</reference>
<gene>
    <name evidence="2" type="ORF">CAP_1317</name>
</gene>
<proteinExistence type="predicted"/>
<evidence type="ECO:0000313" key="2">
    <source>
        <dbReference type="EMBL" id="EYF07058.1"/>
    </source>
</evidence>
<evidence type="ECO:0000313" key="3">
    <source>
        <dbReference type="Proteomes" id="UP000019678"/>
    </source>
</evidence>
<dbReference type="STRING" id="1192034.CAP_1317"/>
<sequence length="208" mass="21926">MIYRRTWQGGGYMGLPACVARPGDLLVVEFQVISGSAATNYDTATGLGPHVVYEPRYEAGATRDDHPVGWTGQRDGTQSPTKGHRFTVDSPFVVPVDGTLGVDGGPSGPVYGVVYSVYRARQHAVAPPSINLFGALTAPKPLPHGTYALQAGADVRVRLENGATVQEIDLPPGLLVPIGALHTRVDGAPATIEQVGGRDTQITAYLLL</sequence>